<dbReference type="InterPro" id="IPR024910">
    <property type="entry name" value="Enoyl-CoA_Rdtase_cat_dom"/>
</dbReference>
<evidence type="ECO:0000256" key="7">
    <source>
        <dbReference type="ARBA" id="ARBA00023160"/>
    </source>
</evidence>
<keyword evidence="14" id="KW-1185">Reference proteome</keyword>
<dbReference type="GO" id="GO:0051287">
    <property type="term" value="F:NAD binding"/>
    <property type="evidence" value="ECO:0007669"/>
    <property type="project" value="UniProtKB-UniRule"/>
</dbReference>
<dbReference type="InterPro" id="IPR036291">
    <property type="entry name" value="NAD(P)-bd_dom_sf"/>
</dbReference>
<keyword evidence="4 9" id="KW-0560">Oxidoreductase</keyword>
<evidence type="ECO:0000256" key="6">
    <source>
        <dbReference type="ARBA" id="ARBA00023098"/>
    </source>
</evidence>
<comment type="function">
    <text evidence="9">Involved in the final reduction of the elongation cycle of fatty acid synthesis (FAS II). Catalyzes the reduction of a carbon-carbon double bond in an enoyl moiety that is covalently linked to an acyl carrier protein (ACP).</text>
</comment>
<dbReference type="PANTHER" id="PTHR37480">
    <property type="entry name" value="ENOYL-[ACYL-CARRIER-PROTEIN] REDUCTASE [NADH]"/>
    <property type="match status" value="1"/>
</dbReference>
<feature type="binding site" evidence="9">
    <location>
        <begin position="276"/>
        <end position="278"/>
    </location>
    <ligand>
        <name>NAD(+)</name>
        <dbReference type="ChEBI" id="CHEBI:57540"/>
    </ligand>
</feature>
<dbReference type="EC" id="1.3.1.9" evidence="9"/>
<feature type="domain" description="Trans-2-enoyl-CoA reductase catalytic" evidence="11">
    <location>
        <begin position="85"/>
        <end position="317"/>
    </location>
</feature>
<feature type="binding site" evidence="9">
    <location>
        <begin position="142"/>
        <end position="143"/>
    </location>
    <ligand>
        <name>NAD(+)</name>
        <dbReference type="ChEBI" id="CHEBI:57540"/>
    </ligand>
</feature>
<dbReference type="AlphaFoldDB" id="A0A128EVL4"/>
<keyword evidence="7 9" id="KW-0275">Fatty acid biosynthesis</keyword>
<evidence type="ECO:0000256" key="2">
    <source>
        <dbReference type="ARBA" id="ARBA00022516"/>
    </source>
</evidence>
<dbReference type="PANTHER" id="PTHR37480:SF1">
    <property type="entry name" value="ENOYL-[ACYL-CARRIER-PROTEIN] REDUCTASE [NADH]"/>
    <property type="match status" value="1"/>
</dbReference>
<keyword evidence="5 9" id="KW-0520">NAD</keyword>
<dbReference type="RefSeq" id="WP_062661044.1">
    <property type="nucleotide sequence ID" value="NZ_FIZX01000001.1"/>
</dbReference>
<dbReference type="OrthoDB" id="9802260at2"/>
<name>A0A128EVL4_9GAMM</name>
<dbReference type="SUPFAM" id="SSF51735">
    <property type="entry name" value="NAD(P)-binding Rossmann-fold domains"/>
    <property type="match status" value="1"/>
</dbReference>
<feature type="domain" description="Trans-2-enoyl-CoA reductase-like NAD(P)H binding" evidence="12">
    <location>
        <begin position="2"/>
        <end position="81"/>
    </location>
</feature>
<comment type="subunit">
    <text evidence="1 9">Monomer.</text>
</comment>
<dbReference type="Pfam" id="PF12241">
    <property type="entry name" value="Enoyl_reductase"/>
    <property type="match status" value="1"/>
</dbReference>
<dbReference type="InterPro" id="IPR010758">
    <property type="entry name" value="Trans-2-enoyl-CoA_reductase"/>
</dbReference>
<evidence type="ECO:0000259" key="10">
    <source>
        <dbReference type="Pfam" id="PF07055"/>
    </source>
</evidence>
<dbReference type="Gene3D" id="3.40.50.720">
    <property type="entry name" value="NAD(P)-binding Rossmann-like Domain"/>
    <property type="match status" value="1"/>
</dbReference>
<dbReference type="EMBL" id="FIZX01000001">
    <property type="protein sequence ID" value="CZF78214.1"/>
    <property type="molecule type" value="Genomic_DNA"/>
</dbReference>
<comment type="catalytic activity">
    <reaction evidence="8">
        <text>a 2,3-saturated acyl-CoA + NAD(+) = a (2E)-enoyl-CoA + NADH + H(+)</text>
        <dbReference type="Rhea" id="RHEA:18177"/>
        <dbReference type="ChEBI" id="CHEBI:15378"/>
        <dbReference type="ChEBI" id="CHEBI:57540"/>
        <dbReference type="ChEBI" id="CHEBI:57945"/>
        <dbReference type="ChEBI" id="CHEBI:58856"/>
        <dbReference type="ChEBI" id="CHEBI:65111"/>
        <dbReference type="EC" id="1.3.1.44"/>
    </reaction>
</comment>
<protein>
    <recommendedName>
        <fullName evidence="9">Enoyl-[acyl-carrier-protein] reductase [NADH]</fullName>
        <shortName evidence="9">ENR</shortName>
        <ecNumber evidence="9">1.3.1.9</ecNumber>
    </recommendedName>
</protein>
<dbReference type="HAMAP" id="MF_01838">
    <property type="entry name" value="FabV_reductase"/>
    <property type="match status" value="1"/>
</dbReference>
<evidence type="ECO:0000256" key="4">
    <source>
        <dbReference type="ARBA" id="ARBA00023002"/>
    </source>
</evidence>
<feature type="active site" description="Proton donor" evidence="9">
    <location>
        <position position="238"/>
    </location>
</feature>
<keyword evidence="2 9" id="KW-0444">Lipid biosynthesis</keyword>
<evidence type="ECO:0000256" key="5">
    <source>
        <dbReference type="ARBA" id="ARBA00023027"/>
    </source>
</evidence>
<dbReference type="InterPro" id="IPR050048">
    <property type="entry name" value="FabV-like_NADH_b"/>
</dbReference>
<sequence>MIILPQIQGVVARSCHPFGCQAAISEQISKSLSQQSASDALPKRVLILGASSGFGLASRIALAFGPAKAATIGVSFERGMSEKGIGSAGWYNNIFFHEAAEKAGLISTNILGDAFSAETREQVAKAIEQDLGGQVDLVVYSLATGIRPNPETGEFWRSAIRPVGETVEGYSVNFEKNSLDKVSLPPATEQEIDETVKVMGGEDWLSWIQFLSERNLLSTGCETVAYSYIGPEHTHAIYHKGTLGLAKTHLHNTRDDINVLLENIEGNANIAVCKALVTKASVFIPGLTPYLLALYRVMKEKGLHEGCIEQMNRLFYSKWQNHTERDEENLIRIDDWELRDDVQQEVNALLAEMTPDSFAEIGDYKGVLGEFLQLNGFEFPSVDYTQEVDIEALKTLRP</sequence>
<dbReference type="NCBIfam" id="NF043048">
    <property type="entry name" value="EnoyACPredFabV"/>
    <property type="match status" value="1"/>
</dbReference>
<feature type="binding site" evidence="9">
    <location>
        <position position="228"/>
    </location>
    <ligand>
        <name>substrate</name>
    </ligand>
</feature>
<evidence type="ECO:0000313" key="13">
    <source>
        <dbReference type="EMBL" id="CZF78214.1"/>
    </source>
</evidence>
<dbReference type="GO" id="GO:0004318">
    <property type="term" value="F:enoyl-[acyl-carrier-protein] reductase (NADH) activity"/>
    <property type="evidence" value="ECO:0007669"/>
    <property type="project" value="UniProtKB-UniRule"/>
</dbReference>
<comment type="catalytic activity">
    <reaction evidence="9">
        <text>a 2,3-saturated acyl-[ACP] + NAD(+) = a (2E)-enoyl-[ACP] + NADH + H(+)</text>
        <dbReference type="Rhea" id="RHEA:10240"/>
        <dbReference type="Rhea" id="RHEA-COMP:9925"/>
        <dbReference type="Rhea" id="RHEA-COMP:9926"/>
        <dbReference type="ChEBI" id="CHEBI:15378"/>
        <dbReference type="ChEBI" id="CHEBI:57540"/>
        <dbReference type="ChEBI" id="CHEBI:57945"/>
        <dbReference type="ChEBI" id="CHEBI:78784"/>
        <dbReference type="ChEBI" id="CHEBI:78785"/>
        <dbReference type="EC" id="1.3.1.9"/>
    </reaction>
</comment>
<comment type="pathway">
    <text evidence="9">Lipid metabolism; fatty acid biosynthesis.</text>
</comment>
<accession>A0A128EVL4</accession>
<feature type="domain" description="Enoyl reductase FAD binding" evidence="10">
    <location>
        <begin position="326"/>
        <end position="388"/>
    </location>
</feature>
<feature type="binding site" evidence="9">
    <location>
        <begin position="76"/>
        <end position="77"/>
    </location>
    <ligand>
        <name>NAD(+)</name>
        <dbReference type="ChEBI" id="CHEBI:57540"/>
    </ligand>
</feature>
<reference evidence="14" key="1">
    <citation type="submission" date="2016-02" db="EMBL/GenBank/DDBJ databases">
        <authorList>
            <person name="Rodrigo-Torres Lidia"/>
            <person name="Arahal R.David."/>
        </authorList>
    </citation>
    <scope>NUCLEOTIDE SEQUENCE [LARGE SCALE GENOMIC DNA]</scope>
    <source>
        <strain evidence="14">CECT 9029</strain>
    </source>
</reference>
<dbReference type="STRING" id="1796497.GCE9029_00699"/>
<evidence type="ECO:0000256" key="9">
    <source>
        <dbReference type="HAMAP-Rule" id="MF_01838"/>
    </source>
</evidence>
<dbReference type="GO" id="GO:0050343">
    <property type="term" value="F:trans-2-enoyl-CoA reductase (NADH) activity"/>
    <property type="evidence" value="ECO:0007669"/>
    <property type="project" value="UniProtKB-EC"/>
</dbReference>
<dbReference type="NCBIfam" id="NF010177">
    <property type="entry name" value="PRK13656.1"/>
    <property type="match status" value="1"/>
</dbReference>
<comment type="similarity">
    <text evidence="9">Belongs to the TER reductase family.</text>
</comment>
<keyword evidence="3 9" id="KW-0276">Fatty acid metabolism</keyword>
<evidence type="ECO:0000259" key="12">
    <source>
        <dbReference type="Pfam" id="PF12242"/>
    </source>
</evidence>
<dbReference type="Proteomes" id="UP000071641">
    <property type="component" value="Unassembled WGS sequence"/>
</dbReference>
<evidence type="ECO:0000313" key="14">
    <source>
        <dbReference type="Proteomes" id="UP000071641"/>
    </source>
</evidence>
<dbReference type="GO" id="GO:0006633">
    <property type="term" value="P:fatty acid biosynthetic process"/>
    <property type="evidence" value="ECO:0007669"/>
    <property type="project" value="UniProtKB-UniRule"/>
</dbReference>
<dbReference type="Pfam" id="PF12242">
    <property type="entry name" value="Eno-Rase_NADH_b"/>
    <property type="match status" value="1"/>
</dbReference>
<feature type="binding site" evidence="9">
    <location>
        <begin position="49"/>
        <end position="54"/>
    </location>
    <ligand>
        <name>NAD(+)</name>
        <dbReference type="ChEBI" id="CHEBI:57540"/>
    </ligand>
</feature>
<feature type="binding site" evidence="9">
    <location>
        <begin position="113"/>
        <end position="114"/>
    </location>
    <ligand>
        <name>NAD(+)</name>
        <dbReference type="ChEBI" id="CHEBI:57540"/>
    </ligand>
</feature>
<evidence type="ECO:0000256" key="3">
    <source>
        <dbReference type="ARBA" id="ARBA00022832"/>
    </source>
</evidence>
<gene>
    <name evidence="9" type="primary">fabV</name>
    <name evidence="13" type="ORF">GCE9029_00699</name>
</gene>
<keyword evidence="6 9" id="KW-0443">Lipid metabolism</keyword>
<proteinExistence type="inferred from homology"/>
<feature type="binding site" evidence="9">
    <location>
        <position position="247"/>
    </location>
    <ligand>
        <name>NAD(+)</name>
        <dbReference type="ChEBI" id="CHEBI:57540"/>
    </ligand>
</feature>
<dbReference type="UniPathway" id="UPA00094"/>
<evidence type="ECO:0000256" key="8">
    <source>
        <dbReference type="ARBA" id="ARBA00048302"/>
    </source>
</evidence>
<evidence type="ECO:0000259" key="11">
    <source>
        <dbReference type="Pfam" id="PF12241"/>
    </source>
</evidence>
<dbReference type="Pfam" id="PF07055">
    <property type="entry name" value="Eno-Rase_FAD_bd"/>
    <property type="match status" value="1"/>
</dbReference>
<organism evidence="13 14">
    <name type="scientific">Grimontia celer</name>
    <dbReference type="NCBI Taxonomy" id="1796497"/>
    <lineage>
        <taxon>Bacteria</taxon>
        <taxon>Pseudomonadati</taxon>
        <taxon>Pseudomonadota</taxon>
        <taxon>Gammaproteobacteria</taxon>
        <taxon>Vibrionales</taxon>
        <taxon>Vibrionaceae</taxon>
        <taxon>Grimontia</taxon>
    </lineage>
</organism>
<evidence type="ECO:0000256" key="1">
    <source>
        <dbReference type="ARBA" id="ARBA00011245"/>
    </source>
</evidence>
<dbReference type="InterPro" id="IPR024906">
    <property type="entry name" value="Eno_Rdtase_FAD-bd_dom"/>
</dbReference>
<feature type="site" description="Plays an important role in discriminating NADH against NADPH" evidence="9">
    <location>
        <position position="77"/>
    </location>
</feature>